<dbReference type="PANTHER" id="PTHR30572">
    <property type="entry name" value="MEMBRANE COMPONENT OF TRANSPORTER-RELATED"/>
    <property type="match status" value="1"/>
</dbReference>
<evidence type="ECO:0000256" key="5">
    <source>
        <dbReference type="ARBA" id="ARBA00023136"/>
    </source>
</evidence>
<comment type="caution">
    <text evidence="10">The sequence shown here is derived from an EMBL/GenBank/DDBJ whole genome shotgun (WGS) entry which is preliminary data.</text>
</comment>
<feature type="transmembrane region" description="Helical" evidence="7">
    <location>
        <begin position="278"/>
        <end position="303"/>
    </location>
</feature>
<keyword evidence="5 7" id="KW-0472">Membrane</keyword>
<evidence type="ECO:0000259" key="8">
    <source>
        <dbReference type="Pfam" id="PF02687"/>
    </source>
</evidence>
<feature type="domain" description="MacB-like periplasmic core" evidence="9">
    <location>
        <begin position="23"/>
        <end position="245"/>
    </location>
</feature>
<evidence type="ECO:0000256" key="4">
    <source>
        <dbReference type="ARBA" id="ARBA00022989"/>
    </source>
</evidence>
<comment type="similarity">
    <text evidence="6">Belongs to the ABC-4 integral membrane protein family.</text>
</comment>
<evidence type="ECO:0000256" key="2">
    <source>
        <dbReference type="ARBA" id="ARBA00022475"/>
    </source>
</evidence>
<evidence type="ECO:0000256" key="1">
    <source>
        <dbReference type="ARBA" id="ARBA00004651"/>
    </source>
</evidence>
<dbReference type="PANTHER" id="PTHR30572:SF4">
    <property type="entry name" value="ABC TRANSPORTER PERMEASE YTRF"/>
    <property type="match status" value="1"/>
</dbReference>
<feature type="transmembrane region" description="Helical" evidence="7">
    <location>
        <begin position="323"/>
        <end position="349"/>
    </location>
</feature>
<evidence type="ECO:0000256" key="3">
    <source>
        <dbReference type="ARBA" id="ARBA00022692"/>
    </source>
</evidence>
<protein>
    <submittedName>
        <fullName evidence="10">ABC transporter permease</fullName>
    </submittedName>
</protein>
<evidence type="ECO:0000259" key="9">
    <source>
        <dbReference type="Pfam" id="PF12704"/>
    </source>
</evidence>
<sequence>MIRHLFLLMWNRRRANALLVVEIFLAFVVLFAVGTMGANLWDNYRQPLGFGYEQAWQLNVTTGSQSKAEKIGAMRQVLAEMRANAQVQSAALTASNTPFSFNNSQRGLDFTDPRDSTKRHIGSINAFIVGPELREVLGLELVAGRWFEPADAVPGANVPVVIDEGMQRAMYPDGRSALGSLLWGRDEAPQRIIGVISAYRTDGELQEPQPSIVQALFPEDTTFFADAVLLRVKPGSGAALEKQLTDDVRRIGPGWSGTIRTLPEMHTVQMKQLLTKPLLLGAMSVFLLLNVALGLFGVLWLNISRRRGEIGVRRAMGATAGGISGQVLGEILVITTFGLALGLLVAVQFPLLGVQNVRPDIYFTAMLLAAGALYLLATVCALYPSRLAAGIQPAVALREE</sequence>
<evidence type="ECO:0000256" key="6">
    <source>
        <dbReference type="ARBA" id="ARBA00038076"/>
    </source>
</evidence>
<feature type="domain" description="ABC3 transporter permease C-terminal" evidence="8">
    <location>
        <begin position="282"/>
        <end position="393"/>
    </location>
</feature>
<keyword evidence="2" id="KW-1003">Cell membrane</keyword>
<name>A0ABX2Q4J2_9BACT</name>
<feature type="transmembrane region" description="Helical" evidence="7">
    <location>
        <begin position="361"/>
        <end position="383"/>
    </location>
</feature>
<keyword evidence="3 7" id="KW-0812">Transmembrane</keyword>
<dbReference type="InterPro" id="IPR003838">
    <property type="entry name" value="ABC3_permease_C"/>
</dbReference>
<gene>
    <name evidence="10" type="ORF">HW556_09880</name>
</gene>
<reference evidence="10 11" key="1">
    <citation type="submission" date="2020-05" db="EMBL/GenBank/DDBJ databases">
        <title>Hymenobacter terrestris sp. nov. and Hymenobacter lapidiphilus sp. nov., isolated from regoliths in Antarctica.</title>
        <authorList>
            <person name="Sedlacek I."/>
            <person name="Pantucek R."/>
            <person name="Zeman M."/>
            <person name="Holochova P."/>
            <person name="Kralova S."/>
            <person name="Stankova E."/>
            <person name="Sedo O."/>
            <person name="Micenkova L."/>
            <person name="Svec P."/>
            <person name="Gupta V."/>
            <person name="Sood U."/>
            <person name="Korpole U.S."/>
            <person name="Lal R."/>
        </authorList>
    </citation>
    <scope>NUCLEOTIDE SEQUENCE [LARGE SCALE GENOMIC DNA]</scope>
    <source>
        <strain evidence="10 11">P5252</strain>
    </source>
</reference>
<dbReference type="Pfam" id="PF12704">
    <property type="entry name" value="MacB_PCD"/>
    <property type="match status" value="1"/>
</dbReference>
<proteinExistence type="inferred from homology"/>
<accession>A0ABX2Q4J2</accession>
<dbReference type="InterPro" id="IPR050250">
    <property type="entry name" value="Macrolide_Exporter_MacB"/>
</dbReference>
<dbReference type="Pfam" id="PF02687">
    <property type="entry name" value="FtsX"/>
    <property type="match status" value="1"/>
</dbReference>
<organism evidence="10 11">
    <name type="scientific">Hymenobacter terrestris</name>
    <dbReference type="NCBI Taxonomy" id="2748310"/>
    <lineage>
        <taxon>Bacteria</taxon>
        <taxon>Pseudomonadati</taxon>
        <taxon>Bacteroidota</taxon>
        <taxon>Cytophagia</taxon>
        <taxon>Cytophagales</taxon>
        <taxon>Hymenobacteraceae</taxon>
        <taxon>Hymenobacter</taxon>
    </lineage>
</organism>
<keyword evidence="11" id="KW-1185">Reference proteome</keyword>
<keyword evidence="4 7" id="KW-1133">Transmembrane helix</keyword>
<evidence type="ECO:0000256" key="7">
    <source>
        <dbReference type="SAM" id="Phobius"/>
    </source>
</evidence>
<dbReference type="EMBL" id="JABKAV010000023">
    <property type="protein sequence ID" value="NVO85187.1"/>
    <property type="molecule type" value="Genomic_DNA"/>
</dbReference>
<dbReference type="Proteomes" id="UP000626554">
    <property type="component" value="Unassembled WGS sequence"/>
</dbReference>
<dbReference type="RefSeq" id="WP_176899857.1">
    <property type="nucleotide sequence ID" value="NZ_JABKAV010000023.1"/>
</dbReference>
<evidence type="ECO:0000313" key="11">
    <source>
        <dbReference type="Proteomes" id="UP000626554"/>
    </source>
</evidence>
<comment type="subcellular location">
    <subcellularLocation>
        <location evidence="1">Cell membrane</location>
        <topology evidence="1">Multi-pass membrane protein</topology>
    </subcellularLocation>
</comment>
<evidence type="ECO:0000313" key="10">
    <source>
        <dbReference type="EMBL" id="NVO85187.1"/>
    </source>
</evidence>
<dbReference type="InterPro" id="IPR025857">
    <property type="entry name" value="MacB_PCD"/>
</dbReference>